<feature type="region of interest" description="Disordered" evidence="1">
    <location>
        <begin position="440"/>
        <end position="464"/>
    </location>
</feature>
<keyword evidence="4" id="KW-1185">Reference proteome</keyword>
<feature type="compositionally biased region" description="Basic and acidic residues" evidence="1">
    <location>
        <begin position="912"/>
        <end position="925"/>
    </location>
</feature>
<dbReference type="PANTHER" id="PTHR38372:SF2">
    <property type="entry name" value="DENTIN SIALOPHOSPHOPROTEIN-LIKE PROTEIN"/>
    <property type="match status" value="1"/>
</dbReference>
<feature type="compositionally biased region" description="Basic and acidic residues" evidence="1">
    <location>
        <begin position="1132"/>
        <end position="1142"/>
    </location>
</feature>
<feature type="compositionally biased region" description="Low complexity" evidence="1">
    <location>
        <begin position="38"/>
        <end position="53"/>
    </location>
</feature>
<feature type="compositionally biased region" description="Basic and acidic residues" evidence="1">
    <location>
        <begin position="691"/>
        <end position="728"/>
    </location>
</feature>
<feature type="compositionally biased region" description="Basic and acidic residues" evidence="1">
    <location>
        <begin position="453"/>
        <end position="464"/>
    </location>
</feature>
<feature type="compositionally biased region" description="Basic and acidic residues" evidence="1">
    <location>
        <begin position="1073"/>
        <end position="1090"/>
    </location>
</feature>
<feature type="compositionally biased region" description="Gly residues" evidence="1">
    <location>
        <begin position="1"/>
        <end position="22"/>
    </location>
</feature>
<feature type="compositionally biased region" description="Basic and acidic residues" evidence="1">
    <location>
        <begin position="657"/>
        <end position="666"/>
    </location>
</feature>
<feature type="region of interest" description="Disordered" evidence="1">
    <location>
        <begin position="886"/>
        <end position="1142"/>
    </location>
</feature>
<feature type="region of interest" description="Disordered" evidence="1">
    <location>
        <begin position="512"/>
        <end position="600"/>
    </location>
</feature>
<feature type="domain" description="OCEL" evidence="2">
    <location>
        <begin position="1135"/>
        <end position="1243"/>
    </location>
</feature>
<dbReference type="InterPro" id="IPR010844">
    <property type="entry name" value="Occludin_ELL"/>
</dbReference>
<dbReference type="PANTHER" id="PTHR38372">
    <property type="entry name" value="DENTIN SIALOPHOSPHOPROTEIN-LIKE PROTEIN"/>
    <property type="match status" value="1"/>
</dbReference>
<dbReference type="Pfam" id="PF07303">
    <property type="entry name" value="Occludin_ELL"/>
    <property type="match status" value="1"/>
</dbReference>
<sequence length="1248" mass="136720">MYGGSGKLGRGGGAGRGAGGGNKRNIHSTFHTPPLHRPSSAGAAASAPISGGRLSMGGGGAAQRNRVGSGSATTAASSAATEESFRLVTEDPLNFAMIIRLAPDLVEEIKRVESQGSRARIKFDANANNSSGNVISVGGKDFRFTWSRETGDLCDIYEERRSGDDGNGLLVESGSAWRKLNVQRVLDESTQNHVKMRSEEAERKLKSRKAIVLDHGNPLMKNNVKAMVAAESTSSWRMKGAPFKKRKAEPPPGGPPKSVQRSGLTTTPPSKGRPPALSPSSPPEQSLAPGSPVGAMKGHTEFEDTVSTLPMNRTVGSEKDATARAISNAGRGKLGQKALKGAQMGDLRSMLISLLGENPSKAKSLKALEKAIGDAIPNSVKQIEPILKKVRFFFFEKKKISRKSFEIYTQDLTFVNMCKIATYQAPGNYVLKPGIEIEGSKKPPVSESQSSPEDNHHLSPVQDGRHSALDNIFSLSSEPNELERPEPANKFEEANNLVERVDVSHQVADLFGEKKVSDNSEGPVGSSSDSGSDSDSESESSDSGSDSETHSRSRSRSAGGSGTGSSSDSDSDDASTKSKEPSDEDVDIMTSDDDKQVKHQLETTMIGTLWGNLDGEHASMLSEEKQDGHVSDLIEIERDFPEDQPVGGMAAPSDSVRNPEGHKAVDKTAPPSYSDHEKHEFIVKNYGESGNDSKDGVRHGHSDSSEKSSRGKYKRALEEKLEDKPDRGKKLKSGNSQQLPVSGSRAAAFQASHQNASPNRPFEDLTTGPNNQVANRSRKEINSRSGSHKSYDQTSLGKSMSDSQHPIQKSIDSSSRIKTSIPAERQGKHSENIGRGSKQIDKLHQATDGLSFQKDKLNREMPDVYASSGHKGLAKVSKEDFLEKQMTPADTQHRKHEAFGNSKDVGSILNSPRDENLSFRERSAVNERPNVLQRELSDLELGELRESLPEEQSGLGKQLNRKNSFKQSENWKPDSSKARLGSKSSPNVNMDGVPKRGISEHVGGENSKHQPRGMQNQHPRFQSRNDYVDNVTKPNKAVESSGRNRRGDAGTCVDATPEANGSFPGKGLPTISQEHETRQLAAASRKDSRRQTSNAIPDLNDKQKDFSLTGSSDGSQRRIESSSDENSCPYSKYEKDEPEFKGPIKDHSQYQEYVDEFQEKYPVYASLNKTLEAHREEFVKYENDLMASKGKDMERYYAVERQIRESYRRCGERVKRLKKTFLVLHEELKHLKLMIHEYASPYLKDLRD</sequence>
<protein>
    <submittedName>
        <fullName evidence="3">OLC1v1014960C2</fullName>
    </submittedName>
</protein>
<dbReference type="AlphaFoldDB" id="A0AAV1E236"/>
<gene>
    <name evidence="3" type="ORF">OLC1_LOCUS21084</name>
</gene>
<dbReference type="Gene3D" id="6.10.140.340">
    <property type="match status" value="1"/>
</dbReference>
<evidence type="ECO:0000313" key="4">
    <source>
        <dbReference type="Proteomes" id="UP001161247"/>
    </source>
</evidence>
<evidence type="ECO:0000259" key="2">
    <source>
        <dbReference type="PROSITE" id="PS51980"/>
    </source>
</evidence>
<evidence type="ECO:0000256" key="1">
    <source>
        <dbReference type="SAM" id="MobiDB-lite"/>
    </source>
</evidence>
<evidence type="ECO:0000313" key="3">
    <source>
        <dbReference type="EMBL" id="CAI9114278.1"/>
    </source>
</evidence>
<dbReference type="Proteomes" id="UP001161247">
    <property type="component" value="Chromosome 7"/>
</dbReference>
<feature type="compositionally biased region" description="Basic and acidic residues" evidence="1">
    <location>
        <begin position="993"/>
        <end position="1008"/>
    </location>
</feature>
<accession>A0AAV1E236</accession>
<dbReference type="SUPFAM" id="SSF144292">
    <property type="entry name" value="occludin/ELL-like"/>
    <property type="match status" value="1"/>
</dbReference>
<feature type="region of interest" description="Disordered" evidence="1">
    <location>
        <begin position="231"/>
        <end position="298"/>
    </location>
</feature>
<dbReference type="PROSITE" id="PS51980">
    <property type="entry name" value="OCEL"/>
    <property type="match status" value="1"/>
</dbReference>
<organism evidence="3 4">
    <name type="scientific">Oldenlandia corymbosa var. corymbosa</name>
    <dbReference type="NCBI Taxonomy" id="529605"/>
    <lineage>
        <taxon>Eukaryota</taxon>
        <taxon>Viridiplantae</taxon>
        <taxon>Streptophyta</taxon>
        <taxon>Embryophyta</taxon>
        <taxon>Tracheophyta</taxon>
        <taxon>Spermatophyta</taxon>
        <taxon>Magnoliopsida</taxon>
        <taxon>eudicotyledons</taxon>
        <taxon>Gunneridae</taxon>
        <taxon>Pentapetalae</taxon>
        <taxon>asterids</taxon>
        <taxon>lamiids</taxon>
        <taxon>Gentianales</taxon>
        <taxon>Rubiaceae</taxon>
        <taxon>Rubioideae</taxon>
        <taxon>Spermacoceae</taxon>
        <taxon>Hedyotis-Oldenlandia complex</taxon>
        <taxon>Oldenlandia</taxon>
    </lineage>
</organism>
<feature type="compositionally biased region" description="Polar residues" evidence="1">
    <location>
        <begin position="259"/>
        <end position="269"/>
    </location>
</feature>
<dbReference type="EMBL" id="OX459124">
    <property type="protein sequence ID" value="CAI9114278.1"/>
    <property type="molecule type" value="Genomic_DNA"/>
</dbReference>
<reference evidence="3" key="1">
    <citation type="submission" date="2023-03" db="EMBL/GenBank/DDBJ databases">
        <authorList>
            <person name="Julca I."/>
        </authorList>
    </citation>
    <scope>NUCLEOTIDE SEQUENCE</scope>
</reference>
<feature type="region of interest" description="Disordered" evidence="1">
    <location>
        <begin position="1"/>
        <end position="83"/>
    </location>
</feature>
<feature type="compositionally biased region" description="Basic and acidic residues" evidence="1">
    <location>
        <begin position="825"/>
        <end position="845"/>
    </location>
</feature>
<proteinExistence type="predicted"/>
<feature type="compositionally biased region" description="Low complexity" evidence="1">
    <location>
        <begin position="68"/>
        <end position="82"/>
    </location>
</feature>
<feature type="compositionally biased region" description="Polar residues" evidence="1">
    <location>
        <begin position="792"/>
        <end position="818"/>
    </location>
</feature>
<feature type="compositionally biased region" description="Acidic residues" evidence="1">
    <location>
        <begin position="582"/>
        <end position="591"/>
    </location>
</feature>
<name>A0AAV1E236_OLDCO</name>
<feature type="compositionally biased region" description="Polar residues" evidence="1">
    <location>
        <begin position="1013"/>
        <end position="1025"/>
    </location>
</feature>
<feature type="region of interest" description="Disordered" evidence="1">
    <location>
        <begin position="634"/>
        <end position="855"/>
    </location>
</feature>